<proteinExistence type="inferred from homology"/>
<dbReference type="InterPro" id="IPR016143">
    <property type="entry name" value="Citrate_synth-like_sm_a-sub"/>
</dbReference>
<evidence type="ECO:0000256" key="1">
    <source>
        <dbReference type="ARBA" id="ARBA00004751"/>
    </source>
</evidence>
<dbReference type="InterPro" id="IPR024176">
    <property type="entry name" value="Citrate_synthase_bac-typ"/>
</dbReference>
<evidence type="ECO:0000256" key="6">
    <source>
        <dbReference type="NCBIfam" id="TIGR01798"/>
    </source>
</evidence>
<evidence type="ECO:0000313" key="12">
    <source>
        <dbReference type="Proteomes" id="UP000469346"/>
    </source>
</evidence>
<dbReference type="Gene3D" id="1.10.230.10">
    <property type="entry name" value="Cytochrome P450-Terp, domain 2"/>
    <property type="match status" value="1"/>
</dbReference>
<evidence type="ECO:0000256" key="7">
    <source>
        <dbReference type="PIRNR" id="PIRNR001369"/>
    </source>
</evidence>
<dbReference type="AlphaFoldDB" id="A0A6N9TN66"/>
<gene>
    <name evidence="11" type="ORF">G3N55_01420</name>
</gene>
<dbReference type="InterPro" id="IPR036969">
    <property type="entry name" value="Citrate_synthase_sf"/>
</dbReference>
<sequence length="447" mass="50531">MGTKDTTTRQYAELIVDGRTHRLPIVEGSEGERAIDIRRLRAETGLVTLDSGYMNTGACTSSITYLDGERGVLRYRGYAVDELADKCSFVEVAYLLVHGTLPTRRQLTHFSRLLGRYALIHEDMIHFFDRFPPHAHPMAILSSMVNALSTFYPEITENPLENLDCMVARLLSKVRTIAAFSYKKSIGHPLVYPRHDLSYCANFLNMMFDSPVQPYEIRPEAVAALNKVLILHGDHEQNCSTSTVRIVGSARVNLYASISAGISALWGPLHGGANQAVVEMLERIYNGGGDFRKYVEMAKDPSSLFRLSGFGHRVYKTYDPRARVIKKTCDDLLEALNVSDPLLDIAKELEEYALKDDYFLERNLYPNVDFYSGIIYRALGIPKNMFTVMFALGRLPGWIAHWKELWDDPESRLYRPRQIYTGPGAREFVPLDDRVEAGDEDVPCAGR</sequence>
<dbReference type="InterPro" id="IPR010953">
    <property type="entry name" value="Citrate_synthase_typ-I"/>
</dbReference>
<dbReference type="InterPro" id="IPR019810">
    <property type="entry name" value="Citrate_synthase_AS"/>
</dbReference>
<dbReference type="PANTHER" id="PTHR42871:SF1">
    <property type="entry name" value="CITRATE SYNTHASE"/>
    <property type="match status" value="1"/>
</dbReference>
<dbReference type="GO" id="GO:0036440">
    <property type="term" value="F:citrate synthase activity"/>
    <property type="evidence" value="ECO:0007669"/>
    <property type="project" value="UniProtKB-EC"/>
</dbReference>
<dbReference type="NCBIfam" id="NF004126">
    <property type="entry name" value="PRK05614.1"/>
    <property type="match status" value="1"/>
</dbReference>
<keyword evidence="11" id="KW-0012">Acyltransferase</keyword>
<keyword evidence="3 9" id="KW-0816">Tricarboxylic acid cycle</keyword>
<evidence type="ECO:0000256" key="5">
    <source>
        <dbReference type="ARBA" id="ARBA00049288"/>
    </source>
</evidence>
<keyword evidence="12" id="KW-1185">Reference proteome</keyword>
<evidence type="ECO:0000256" key="3">
    <source>
        <dbReference type="ARBA" id="ARBA00022532"/>
    </source>
</evidence>
<dbReference type="Pfam" id="PF00285">
    <property type="entry name" value="Citrate_synt"/>
    <property type="match status" value="1"/>
</dbReference>
<feature type="active site" evidence="8">
    <location>
        <position position="369"/>
    </location>
</feature>
<keyword evidence="4 7" id="KW-0808">Transferase</keyword>
<organism evidence="11 12">
    <name type="scientific">Dissulfurirhabdus thermomarina</name>
    <dbReference type="NCBI Taxonomy" id="1765737"/>
    <lineage>
        <taxon>Bacteria</taxon>
        <taxon>Deltaproteobacteria</taxon>
        <taxon>Dissulfurirhabdaceae</taxon>
        <taxon>Dissulfurirhabdus</taxon>
    </lineage>
</organism>
<dbReference type="PANTHER" id="PTHR42871">
    <property type="entry name" value="CITRATE SYNTHASE"/>
    <property type="match status" value="1"/>
</dbReference>
<dbReference type="SUPFAM" id="SSF48256">
    <property type="entry name" value="Citrate synthase"/>
    <property type="match status" value="1"/>
</dbReference>
<evidence type="ECO:0000256" key="4">
    <source>
        <dbReference type="ARBA" id="ARBA00022679"/>
    </source>
</evidence>
<dbReference type="GO" id="GO:0006099">
    <property type="term" value="P:tricarboxylic acid cycle"/>
    <property type="evidence" value="ECO:0007669"/>
    <property type="project" value="UniProtKB-UniRule"/>
</dbReference>
<evidence type="ECO:0000313" key="11">
    <source>
        <dbReference type="EMBL" id="NDY41513.1"/>
    </source>
</evidence>
<dbReference type="InterPro" id="IPR002020">
    <property type="entry name" value="Citrate_synthase"/>
</dbReference>
<comment type="similarity">
    <text evidence="2 7 10">Belongs to the citrate synthase family.</text>
</comment>
<feature type="active site" evidence="8">
    <location>
        <position position="312"/>
    </location>
</feature>
<dbReference type="EMBL" id="JAAGRR010000007">
    <property type="protein sequence ID" value="NDY41513.1"/>
    <property type="molecule type" value="Genomic_DNA"/>
</dbReference>
<reference evidence="11 12" key="1">
    <citation type="submission" date="2020-02" db="EMBL/GenBank/DDBJ databases">
        <title>Comparative genomics of sulfur disproportionating microorganisms.</title>
        <authorList>
            <person name="Ward L.M."/>
            <person name="Bertran E."/>
            <person name="Johnston D.T."/>
        </authorList>
    </citation>
    <scope>NUCLEOTIDE SEQUENCE [LARGE SCALE GENOMIC DNA]</scope>
    <source>
        <strain evidence="11 12">DSM 100025</strain>
    </source>
</reference>
<dbReference type="UniPathway" id="UPA00223">
    <property type="reaction ID" value="UER00717"/>
</dbReference>
<dbReference type="PIRSF" id="PIRSF001369">
    <property type="entry name" value="Citrate_synth"/>
    <property type="match status" value="1"/>
</dbReference>
<dbReference type="PRINTS" id="PR00143">
    <property type="entry name" value="CITRTSNTHASE"/>
</dbReference>
<dbReference type="PROSITE" id="PS00480">
    <property type="entry name" value="CITRATE_SYNTHASE"/>
    <property type="match status" value="1"/>
</dbReference>
<evidence type="ECO:0000256" key="2">
    <source>
        <dbReference type="ARBA" id="ARBA00010566"/>
    </source>
</evidence>
<dbReference type="InterPro" id="IPR016142">
    <property type="entry name" value="Citrate_synth-like_lrg_a-sub"/>
</dbReference>
<dbReference type="RefSeq" id="WP_163297672.1">
    <property type="nucleotide sequence ID" value="NZ_JAAGRR010000007.1"/>
</dbReference>
<name>A0A6N9TN66_DISTH</name>
<comment type="caution">
    <text evidence="11">The sequence shown here is derived from an EMBL/GenBank/DDBJ whole genome shotgun (WGS) entry which is preliminary data.</text>
</comment>
<dbReference type="CDD" id="cd06114">
    <property type="entry name" value="EcCS_like"/>
    <property type="match status" value="1"/>
</dbReference>
<accession>A0A6N9TN66</accession>
<dbReference type="NCBIfam" id="TIGR01798">
    <property type="entry name" value="cit_synth_I"/>
    <property type="match status" value="1"/>
</dbReference>
<dbReference type="Proteomes" id="UP000469346">
    <property type="component" value="Unassembled WGS sequence"/>
</dbReference>
<comment type="catalytic activity">
    <reaction evidence="5 9">
        <text>oxaloacetate + acetyl-CoA + H2O = citrate + CoA + H(+)</text>
        <dbReference type="Rhea" id="RHEA:16845"/>
        <dbReference type="ChEBI" id="CHEBI:15377"/>
        <dbReference type="ChEBI" id="CHEBI:15378"/>
        <dbReference type="ChEBI" id="CHEBI:16452"/>
        <dbReference type="ChEBI" id="CHEBI:16947"/>
        <dbReference type="ChEBI" id="CHEBI:57287"/>
        <dbReference type="ChEBI" id="CHEBI:57288"/>
        <dbReference type="EC" id="2.3.3.16"/>
    </reaction>
</comment>
<dbReference type="FunFam" id="1.10.230.10:FF:000002">
    <property type="entry name" value="Citrate synthase"/>
    <property type="match status" value="1"/>
</dbReference>
<evidence type="ECO:0000256" key="9">
    <source>
        <dbReference type="RuleBase" id="RU003370"/>
    </source>
</evidence>
<dbReference type="GO" id="GO:0005737">
    <property type="term" value="C:cytoplasm"/>
    <property type="evidence" value="ECO:0007669"/>
    <property type="project" value="InterPro"/>
</dbReference>
<protein>
    <recommendedName>
        <fullName evidence="6 7">Citrate synthase</fullName>
    </recommendedName>
</protein>
<evidence type="ECO:0000256" key="8">
    <source>
        <dbReference type="PIRSR" id="PIRSR001369-1"/>
    </source>
</evidence>
<comment type="pathway">
    <text evidence="1 9">Carbohydrate metabolism; tricarboxylic acid cycle; isocitrate from oxaloacetate: step 1/2.</text>
</comment>
<dbReference type="Gene3D" id="1.10.580.10">
    <property type="entry name" value="Citrate Synthase, domain 1"/>
    <property type="match status" value="1"/>
</dbReference>
<dbReference type="Gene3D" id="2.20.28.60">
    <property type="match status" value="1"/>
</dbReference>
<evidence type="ECO:0000256" key="10">
    <source>
        <dbReference type="RuleBase" id="RU003406"/>
    </source>
</evidence>